<keyword evidence="2" id="KW-1185">Reference proteome</keyword>
<dbReference type="RefSeq" id="WP_183227908.1">
    <property type="nucleotide sequence ID" value="NZ_BMPW01000042.1"/>
</dbReference>
<evidence type="ECO:0000313" key="1">
    <source>
        <dbReference type="EMBL" id="MBB3101500.1"/>
    </source>
</evidence>
<comment type="caution">
    <text evidence="1">The sequence shown here is derived from an EMBL/GenBank/DDBJ whole genome shotgun (WGS) entry which is preliminary data.</text>
</comment>
<gene>
    <name evidence="1" type="ORF">FHR83_009229</name>
</gene>
<dbReference type="EMBL" id="JACHXF010000039">
    <property type="protein sequence ID" value="MBB3101500.1"/>
    <property type="molecule type" value="Genomic_DNA"/>
</dbReference>
<accession>A0A7W5FKE6</accession>
<proteinExistence type="predicted"/>
<organism evidence="1 2">
    <name type="scientific">Actinoplanes campanulatus</name>
    <dbReference type="NCBI Taxonomy" id="113559"/>
    <lineage>
        <taxon>Bacteria</taxon>
        <taxon>Bacillati</taxon>
        <taxon>Actinomycetota</taxon>
        <taxon>Actinomycetes</taxon>
        <taxon>Micromonosporales</taxon>
        <taxon>Micromonosporaceae</taxon>
        <taxon>Actinoplanes</taxon>
    </lineage>
</organism>
<dbReference type="Proteomes" id="UP000590749">
    <property type="component" value="Unassembled WGS sequence"/>
</dbReference>
<protein>
    <submittedName>
        <fullName evidence="1">Uncharacterized protein</fullName>
    </submittedName>
</protein>
<evidence type="ECO:0000313" key="2">
    <source>
        <dbReference type="Proteomes" id="UP000590749"/>
    </source>
</evidence>
<reference evidence="1 2" key="1">
    <citation type="submission" date="2020-08" db="EMBL/GenBank/DDBJ databases">
        <title>Genomic Encyclopedia of Type Strains, Phase III (KMG-III): the genomes of soil and plant-associated and newly described type strains.</title>
        <authorList>
            <person name="Whitman W."/>
        </authorList>
    </citation>
    <scope>NUCLEOTIDE SEQUENCE [LARGE SCALE GENOMIC DNA]</scope>
    <source>
        <strain evidence="1 2">CECT 3287</strain>
    </source>
</reference>
<sequence length="82" mass="9236">MPAEARAILARMQANDPRPYYVHQANLAEERLLYPLLDRVLDQYRTLYADTAPIVCQSMSDNGVALRRQDPAPGTSVHRGQV</sequence>
<name>A0A7W5FKE6_9ACTN</name>
<dbReference type="AlphaFoldDB" id="A0A7W5FKE6"/>